<dbReference type="InterPro" id="IPR011042">
    <property type="entry name" value="6-blade_b-propeller_TolB-like"/>
</dbReference>
<dbReference type="EMBL" id="ATBP01002611">
    <property type="protein sequence ID" value="ETR65659.1"/>
    <property type="molecule type" value="Genomic_DNA"/>
</dbReference>
<proteinExistence type="inferred from homology"/>
<dbReference type="InterPro" id="IPR011659">
    <property type="entry name" value="WD40"/>
</dbReference>
<reference evidence="3" key="1">
    <citation type="submission" date="2012-11" db="EMBL/GenBank/DDBJ databases">
        <authorList>
            <person name="Lucero-Rivera Y.E."/>
            <person name="Tovar-Ramirez D."/>
        </authorList>
    </citation>
    <scope>NUCLEOTIDE SEQUENCE [LARGE SCALE GENOMIC DNA]</scope>
    <source>
        <strain evidence="3">Araruama</strain>
    </source>
</reference>
<dbReference type="Pfam" id="PF07676">
    <property type="entry name" value="PD40"/>
    <property type="match status" value="4"/>
</dbReference>
<organism evidence="2 3">
    <name type="scientific">Candidatus Magnetoglobus multicellularis str. Araruama</name>
    <dbReference type="NCBI Taxonomy" id="890399"/>
    <lineage>
        <taxon>Bacteria</taxon>
        <taxon>Pseudomonadati</taxon>
        <taxon>Thermodesulfobacteriota</taxon>
        <taxon>Desulfobacteria</taxon>
        <taxon>Desulfobacterales</taxon>
        <taxon>Desulfobacteraceae</taxon>
        <taxon>Candidatus Magnetoglobus</taxon>
    </lineage>
</organism>
<evidence type="ECO:0000313" key="3">
    <source>
        <dbReference type="Proteomes" id="UP000189670"/>
    </source>
</evidence>
<dbReference type="PANTHER" id="PTHR36842">
    <property type="entry name" value="PROTEIN TOLB HOMOLOG"/>
    <property type="match status" value="1"/>
</dbReference>
<dbReference type="Proteomes" id="UP000189670">
    <property type="component" value="Unassembled WGS sequence"/>
</dbReference>
<dbReference type="AlphaFoldDB" id="A0A1V1NSV3"/>
<dbReference type="SUPFAM" id="SSF82171">
    <property type="entry name" value="DPP6 N-terminal domain-like"/>
    <property type="match status" value="1"/>
</dbReference>
<accession>A0A1V1NSV3</accession>
<comment type="caution">
    <text evidence="2">The sequence shown here is derived from an EMBL/GenBank/DDBJ whole genome shotgun (WGS) entry which is preliminary data.</text>
</comment>
<comment type="similarity">
    <text evidence="1">Belongs to the TolB family.</text>
</comment>
<gene>
    <name evidence="2" type="ORF">OMM_13907</name>
</gene>
<name>A0A1V1NSV3_9BACT</name>
<evidence type="ECO:0000313" key="2">
    <source>
        <dbReference type="EMBL" id="ETR65659.1"/>
    </source>
</evidence>
<dbReference type="Gene3D" id="2.120.10.30">
    <property type="entry name" value="TolB, C-terminal domain"/>
    <property type="match status" value="1"/>
</dbReference>
<evidence type="ECO:0000256" key="1">
    <source>
        <dbReference type="ARBA" id="ARBA00009820"/>
    </source>
</evidence>
<protein>
    <submittedName>
        <fullName evidence="2">WD-40-like beta propeller repeat-containing protein</fullName>
    </submittedName>
</protein>
<sequence length="211" mass="23365">MNSPDAPDMFPKLSADGKLLIFTSVENEIPNVYLYDLVTRSFVALDELTADQFVLYPSLSPDGTKLAYMVGVGYQSDIQIFNISNRINDSLGYWNTSANEMLPVIGGPDGKYLAFTGDGRNDGKGGYDAYLYDLENYKFIDLPNNINTMYNEELATISSDGKFMAMISNRKKPTLGHAGRDIYLMDMASKEFLHLPGLNSSFEDSAPSLSN</sequence>
<dbReference type="PANTHER" id="PTHR36842:SF1">
    <property type="entry name" value="PROTEIN TOLB"/>
    <property type="match status" value="1"/>
</dbReference>
<feature type="non-terminal residue" evidence="2">
    <location>
        <position position="211"/>
    </location>
</feature>